<dbReference type="RefSeq" id="XP_030196983.1">
    <property type="nucleotide sequence ID" value="XM_030341123.1"/>
</dbReference>
<dbReference type="GeneID" id="115531722"/>
<evidence type="ECO:0000256" key="8">
    <source>
        <dbReference type="RuleBase" id="RU000354"/>
    </source>
</evidence>
<feature type="chain" id="PRO_5034081247" evidence="10">
    <location>
        <begin position="25"/>
        <end position="387"/>
    </location>
</feature>
<sequence>MTKRGVRVWLLVALHLHLRCAVDALAFPHEGLQRHSKEGKPTTTTTMSAQEKFDRIFHLKETLQKPPSPPHKQAPQFMVDLFNSVSKSAGTPLCQKDILKGNIVRSFEDKGHTGERFHFFNLSSFSRDERMIKAEFRWFRQKQKHYFKSLGPHVYKVDVYEVLESRVRPWRGNLITTRLVPLYTQGWEVFNVTQTVSKWIGDRQENNGILVVTTLPSGAWLEAAAEHQRTDRNAYLVVFSDDARTELTGNTSIHHGHGNAPPSNDHHDRKRRAIPAFLRGRPQPCQRVPLFVDFEEIGWAGWIISPRGYNANHCKGSCPFPLGESLRATNHATVQSIMHALKLSDDVGSPCCVPDKLQSISLLYFDDEENVVLKQYDDMVAVSCGCH</sequence>
<keyword evidence="7" id="KW-0325">Glycoprotein</keyword>
<evidence type="ECO:0000256" key="10">
    <source>
        <dbReference type="SAM" id="SignalP"/>
    </source>
</evidence>
<evidence type="ECO:0000313" key="13">
    <source>
        <dbReference type="Proteomes" id="UP000694546"/>
    </source>
</evidence>
<dbReference type="Proteomes" id="UP000694546">
    <property type="component" value="Chromosome 18"/>
</dbReference>
<dbReference type="InterPro" id="IPR015615">
    <property type="entry name" value="TGF-beta-rel"/>
</dbReference>
<dbReference type="GO" id="GO:0008083">
    <property type="term" value="F:growth factor activity"/>
    <property type="evidence" value="ECO:0007669"/>
    <property type="project" value="UniProtKB-KW"/>
</dbReference>
<keyword evidence="3" id="KW-0964">Secreted</keyword>
<organism evidence="12 13">
    <name type="scientific">Gadus morhua</name>
    <name type="common">Atlantic cod</name>
    <dbReference type="NCBI Taxonomy" id="8049"/>
    <lineage>
        <taxon>Eukaryota</taxon>
        <taxon>Metazoa</taxon>
        <taxon>Chordata</taxon>
        <taxon>Craniata</taxon>
        <taxon>Vertebrata</taxon>
        <taxon>Euteleostomi</taxon>
        <taxon>Actinopterygii</taxon>
        <taxon>Neopterygii</taxon>
        <taxon>Teleostei</taxon>
        <taxon>Neoteleostei</taxon>
        <taxon>Acanthomorphata</taxon>
        <taxon>Zeiogadaria</taxon>
        <taxon>Gadariae</taxon>
        <taxon>Gadiformes</taxon>
        <taxon>Gadoidei</taxon>
        <taxon>Gadidae</taxon>
        <taxon>Gadus</taxon>
    </lineage>
</organism>
<dbReference type="GeneTree" id="ENSGT00940000167859"/>
<evidence type="ECO:0000256" key="3">
    <source>
        <dbReference type="ARBA" id="ARBA00022525"/>
    </source>
</evidence>
<keyword evidence="5 8" id="KW-0339">Growth factor</keyword>
<feature type="domain" description="TGF-beta family profile" evidence="11">
    <location>
        <begin position="269"/>
        <end position="387"/>
    </location>
</feature>
<gene>
    <name evidence="12" type="primary">LOC115531722</name>
</gene>
<dbReference type="Gene3D" id="2.10.90.10">
    <property type="entry name" value="Cystine-knot cytokines"/>
    <property type="match status" value="1"/>
</dbReference>
<dbReference type="GO" id="GO:0035239">
    <property type="term" value="P:tube morphogenesis"/>
    <property type="evidence" value="ECO:0007669"/>
    <property type="project" value="UniProtKB-ARBA"/>
</dbReference>
<evidence type="ECO:0000313" key="12">
    <source>
        <dbReference type="Ensembl" id="ENSGMOP00000019012.2"/>
    </source>
</evidence>
<dbReference type="PANTHER" id="PTHR11848:SF277">
    <property type="entry name" value="TGF-BETA FAMILY PROFILE DOMAIN-CONTAINING PROTEIN"/>
    <property type="match status" value="1"/>
</dbReference>
<evidence type="ECO:0000256" key="7">
    <source>
        <dbReference type="ARBA" id="ARBA00023180"/>
    </source>
</evidence>
<evidence type="ECO:0000256" key="2">
    <source>
        <dbReference type="ARBA" id="ARBA00006656"/>
    </source>
</evidence>
<dbReference type="PANTHER" id="PTHR11848">
    <property type="entry name" value="TGF-BETA FAMILY"/>
    <property type="match status" value="1"/>
</dbReference>
<accession>A0A8C4ZRC3</accession>
<name>A0A8C4ZRC3_GADMO</name>
<reference evidence="12" key="2">
    <citation type="submission" date="2025-09" db="UniProtKB">
        <authorList>
            <consortium name="Ensembl"/>
        </authorList>
    </citation>
    <scope>IDENTIFICATION</scope>
</reference>
<keyword evidence="4 10" id="KW-0732">Signal</keyword>
<dbReference type="GO" id="GO:0005615">
    <property type="term" value="C:extracellular space"/>
    <property type="evidence" value="ECO:0007669"/>
    <property type="project" value="TreeGrafter"/>
</dbReference>
<dbReference type="PROSITE" id="PS51362">
    <property type="entry name" value="TGF_BETA_2"/>
    <property type="match status" value="1"/>
</dbReference>
<dbReference type="CDD" id="cd13765">
    <property type="entry name" value="TGF_beta_ADMP"/>
    <property type="match status" value="1"/>
</dbReference>
<dbReference type="OMA" id="FGRDERM"/>
<comment type="similarity">
    <text evidence="2 8">Belongs to the TGF-beta family.</text>
</comment>
<dbReference type="OrthoDB" id="5987191at2759"/>
<dbReference type="FunFam" id="2.10.90.10:FF:000001">
    <property type="entry name" value="Bone morphogenetic protein 4"/>
    <property type="match status" value="1"/>
</dbReference>
<dbReference type="GO" id="GO:0005125">
    <property type="term" value="F:cytokine activity"/>
    <property type="evidence" value="ECO:0007669"/>
    <property type="project" value="TreeGrafter"/>
</dbReference>
<dbReference type="KEGG" id="gmh:115531722"/>
<protein>
    <submittedName>
        <fullName evidence="12">Bone morphogenetic protein 2-B-like</fullName>
    </submittedName>
</protein>
<dbReference type="InterPro" id="IPR017948">
    <property type="entry name" value="TGFb_CS"/>
</dbReference>
<comment type="subcellular location">
    <subcellularLocation>
        <location evidence="1">Secreted</location>
    </subcellularLocation>
</comment>
<dbReference type="InterPro" id="IPR029034">
    <property type="entry name" value="Cystine-knot_cytokine"/>
</dbReference>
<evidence type="ECO:0000256" key="9">
    <source>
        <dbReference type="SAM" id="MobiDB-lite"/>
    </source>
</evidence>
<proteinExistence type="inferred from homology"/>
<dbReference type="AlphaFoldDB" id="A0A8C4ZRC3"/>
<keyword evidence="13" id="KW-1185">Reference proteome</keyword>
<feature type="signal peptide" evidence="10">
    <location>
        <begin position="1"/>
        <end position="24"/>
    </location>
</feature>
<dbReference type="Gene3D" id="2.60.120.970">
    <property type="match status" value="1"/>
</dbReference>
<dbReference type="Ensembl" id="ENSGMOT00000019472.2">
    <property type="protein sequence ID" value="ENSGMOP00000019012.2"/>
    <property type="gene ID" value="ENSGMOG00000017669.2"/>
</dbReference>
<evidence type="ECO:0000256" key="1">
    <source>
        <dbReference type="ARBA" id="ARBA00004613"/>
    </source>
</evidence>
<dbReference type="Pfam" id="PF00019">
    <property type="entry name" value="TGF_beta"/>
    <property type="match status" value="1"/>
</dbReference>
<dbReference type="PROSITE" id="PS00250">
    <property type="entry name" value="TGF_BETA_1"/>
    <property type="match status" value="1"/>
</dbReference>
<evidence type="ECO:0000259" key="11">
    <source>
        <dbReference type="PROSITE" id="PS51362"/>
    </source>
</evidence>
<dbReference type="SMART" id="SM00204">
    <property type="entry name" value="TGFB"/>
    <property type="match status" value="1"/>
</dbReference>
<evidence type="ECO:0000256" key="5">
    <source>
        <dbReference type="ARBA" id="ARBA00023030"/>
    </source>
</evidence>
<reference evidence="12" key="1">
    <citation type="submission" date="2025-08" db="UniProtKB">
        <authorList>
            <consortium name="Ensembl"/>
        </authorList>
    </citation>
    <scope>IDENTIFICATION</scope>
</reference>
<dbReference type="InterPro" id="IPR001111">
    <property type="entry name" value="TGF-b_propeptide"/>
</dbReference>
<keyword evidence="6" id="KW-1015">Disulfide bond</keyword>
<dbReference type="InterPro" id="IPR001839">
    <property type="entry name" value="TGF-b_C"/>
</dbReference>
<feature type="region of interest" description="Disordered" evidence="9">
    <location>
        <begin position="248"/>
        <end position="268"/>
    </location>
</feature>
<evidence type="ECO:0000256" key="4">
    <source>
        <dbReference type="ARBA" id="ARBA00022729"/>
    </source>
</evidence>
<dbReference type="Pfam" id="PF00688">
    <property type="entry name" value="TGFb_propeptide"/>
    <property type="match status" value="1"/>
</dbReference>
<dbReference type="SUPFAM" id="SSF57501">
    <property type="entry name" value="Cystine-knot cytokines"/>
    <property type="match status" value="1"/>
</dbReference>
<evidence type="ECO:0000256" key="6">
    <source>
        <dbReference type="ARBA" id="ARBA00023157"/>
    </source>
</evidence>